<keyword evidence="3" id="KW-0949">S-adenosyl-L-methionine</keyword>
<evidence type="ECO:0000256" key="3">
    <source>
        <dbReference type="ARBA" id="ARBA00022691"/>
    </source>
</evidence>
<dbReference type="InterPro" id="IPR026170">
    <property type="entry name" value="FAM173A/B"/>
</dbReference>
<dbReference type="EMBL" id="MGKO01000001">
    <property type="protein sequence ID" value="OGN28273.1"/>
    <property type="molecule type" value="Genomic_DNA"/>
</dbReference>
<feature type="domain" description="DOT1" evidence="5">
    <location>
        <begin position="42"/>
        <end position="92"/>
    </location>
</feature>
<reference evidence="6 7" key="1">
    <citation type="journal article" date="2016" name="Nat. Commun.">
        <title>Thousands of microbial genomes shed light on interconnected biogeochemical processes in an aquifer system.</title>
        <authorList>
            <person name="Anantharaman K."/>
            <person name="Brown C.T."/>
            <person name="Hug L.A."/>
            <person name="Sharon I."/>
            <person name="Castelle C.J."/>
            <person name="Probst A.J."/>
            <person name="Thomas B.C."/>
            <person name="Singh A."/>
            <person name="Wilkins M.J."/>
            <person name="Karaoz U."/>
            <person name="Brodie E.L."/>
            <person name="Williams K.H."/>
            <person name="Hubbard S.S."/>
            <person name="Banfield J.F."/>
        </authorList>
    </citation>
    <scope>NUCLEOTIDE SEQUENCE [LARGE SCALE GENOMIC DNA]</scope>
</reference>
<dbReference type="PANTHER" id="PTHR13610:SF11">
    <property type="entry name" value="METHYLTRANSFERASE DOMAIN-CONTAINING PROTEIN"/>
    <property type="match status" value="1"/>
</dbReference>
<evidence type="ECO:0000259" key="5">
    <source>
        <dbReference type="Pfam" id="PF08123"/>
    </source>
</evidence>
<dbReference type="PANTHER" id="PTHR13610">
    <property type="entry name" value="METHYLTRANSFERASE DOMAIN-CONTAINING PROTEIN"/>
    <property type="match status" value="1"/>
</dbReference>
<dbReference type="GO" id="GO:0031151">
    <property type="term" value="F:histone H3K79 methyltransferase activity"/>
    <property type="evidence" value="ECO:0007669"/>
    <property type="project" value="InterPro"/>
</dbReference>
<dbReference type="Gene3D" id="3.40.50.150">
    <property type="entry name" value="Vaccinia Virus protein VP39"/>
    <property type="match status" value="1"/>
</dbReference>
<name>A0A1F8GSB4_9BACT</name>
<dbReference type="InterPro" id="IPR025789">
    <property type="entry name" value="DOT1_dom"/>
</dbReference>
<evidence type="ECO:0000256" key="4">
    <source>
        <dbReference type="SAM" id="Phobius"/>
    </source>
</evidence>
<dbReference type="Proteomes" id="UP000178444">
    <property type="component" value="Unassembled WGS sequence"/>
</dbReference>
<dbReference type="CDD" id="cd02440">
    <property type="entry name" value="AdoMet_MTases"/>
    <property type="match status" value="1"/>
</dbReference>
<keyword evidence="4" id="KW-1133">Transmembrane helix</keyword>
<evidence type="ECO:0000256" key="2">
    <source>
        <dbReference type="ARBA" id="ARBA00022679"/>
    </source>
</evidence>
<evidence type="ECO:0000313" key="7">
    <source>
        <dbReference type="Proteomes" id="UP000178444"/>
    </source>
</evidence>
<proteinExistence type="predicted"/>
<dbReference type="SUPFAM" id="SSF53335">
    <property type="entry name" value="S-adenosyl-L-methionine-dependent methyltransferases"/>
    <property type="match status" value="1"/>
</dbReference>
<protein>
    <recommendedName>
        <fullName evidence="5">DOT1 domain-containing protein</fullName>
    </recommendedName>
</protein>
<feature type="transmembrane region" description="Helical" evidence="4">
    <location>
        <begin position="6"/>
        <end position="32"/>
    </location>
</feature>
<dbReference type="AlphaFoldDB" id="A0A1F8GSB4"/>
<keyword evidence="4" id="KW-0472">Membrane</keyword>
<accession>A0A1F8GSB4</accession>
<dbReference type="GO" id="GO:0032259">
    <property type="term" value="P:methylation"/>
    <property type="evidence" value="ECO:0007669"/>
    <property type="project" value="UniProtKB-KW"/>
</dbReference>
<dbReference type="Pfam" id="PF08123">
    <property type="entry name" value="DOT1"/>
    <property type="match status" value="1"/>
</dbReference>
<keyword evidence="2" id="KW-0808">Transferase</keyword>
<gene>
    <name evidence="6" type="ORF">A2941_01870</name>
</gene>
<evidence type="ECO:0000256" key="1">
    <source>
        <dbReference type="ARBA" id="ARBA00022603"/>
    </source>
</evidence>
<keyword evidence="1" id="KW-0489">Methyltransferase</keyword>
<keyword evidence="4" id="KW-0812">Transmembrane</keyword>
<organism evidence="6 7">
    <name type="scientific">Candidatus Yanofskybacteria bacterium RIFCSPLOWO2_01_FULL_49_17</name>
    <dbReference type="NCBI Taxonomy" id="1802700"/>
    <lineage>
        <taxon>Bacteria</taxon>
        <taxon>Candidatus Yanofskyibacteriota</taxon>
    </lineage>
</organism>
<dbReference type="InterPro" id="IPR029063">
    <property type="entry name" value="SAM-dependent_MTases_sf"/>
</dbReference>
<comment type="caution">
    <text evidence="6">The sequence shown here is derived from an EMBL/GenBank/DDBJ whole genome shotgun (WGS) entry which is preliminary data.</text>
</comment>
<evidence type="ECO:0000313" key="6">
    <source>
        <dbReference type="EMBL" id="OGN28273.1"/>
    </source>
</evidence>
<sequence length="184" mass="20950">MLVAVQAFLLLVMAVVLFWMCLVFISGLISNFRGAPYVPMKKGLVRELLYFGELSPNDIFYDLGSGNGQFLISAIRDFNVQKAIGYEISPWPFLVSKWKTGNLKNIVVLRENFLKADLSEATFVYAYLFPKLIDRLASKLEKELKPGTKVLCSSFPIDVSRYPHFLLKKEAKIGNINAYLYHKI</sequence>